<keyword evidence="8" id="KW-1185">Reference proteome</keyword>
<dbReference type="GO" id="GO:0006072">
    <property type="term" value="P:glycerol-3-phosphate metabolic process"/>
    <property type="evidence" value="ECO:0007669"/>
    <property type="project" value="InterPro"/>
</dbReference>
<feature type="domain" description="Glycerol-3-phosphate dehydrogenase NAD-dependent C-terminal" evidence="6">
    <location>
        <begin position="2"/>
        <end position="75"/>
    </location>
</feature>
<dbReference type="SUPFAM" id="SSF52540">
    <property type="entry name" value="P-loop containing nucleoside triphosphate hydrolases"/>
    <property type="match status" value="1"/>
</dbReference>
<proteinExistence type="inferred from homology"/>
<evidence type="ECO:0000256" key="3">
    <source>
        <dbReference type="ARBA" id="ARBA00023002"/>
    </source>
</evidence>
<dbReference type="GO" id="GO:0005829">
    <property type="term" value="C:cytosol"/>
    <property type="evidence" value="ECO:0007669"/>
    <property type="project" value="TreeGrafter"/>
</dbReference>
<accession>A0A9P6VST8</accession>
<feature type="non-terminal residue" evidence="7">
    <location>
        <position position="329"/>
    </location>
</feature>
<dbReference type="GO" id="GO:0005634">
    <property type="term" value="C:nucleus"/>
    <property type="evidence" value="ECO:0007669"/>
    <property type="project" value="TreeGrafter"/>
</dbReference>
<dbReference type="Gene3D" id="1.10.1040.10">
    <property type="entry name" value="N-(1-d-carboxylethyl)-l-norvaline Dehydrogenase, domain 2"/>
    <property type="match status" value="2"/>
</dbReference>
<evidence type="ECO:0000256" key="1">
    <source>
        <dbReference type="ARBA" id="ARBA00011009"/>
    </source>
</evidence>
<evidence type="ECO:0000256" key="4">
    <source>
        <dbReference type="ARBA" id="ARBA00023027"/>
    </source>
</evidence>
<dbReference type="InterPro" id="IPR008927">
    <property type="entry name" value="6-PGluconate_DH-like_C_sf"/>
</dbReference>
<dbReference type="GO" id="GO:0141152">
    <property type="term" value="F:glycerol-3-phosphate dehydrogenase (NAD+) activity"/>
    <property type="evidence" value="ECO:0007669"/>
    <property type="project" value="UniProtKB-EC"/>
</dbReference>
<dbReference type="InterPro" id="IPR013328">
    <property type="entry name" value="6PGD_dom2"/>
</dbReference>
<evidence type="ECO:0000313" key="7">
    <source>
        <dbReference type="EMBL" id="KAG0653169.1"/>
    </source>
</evidence>
<evidence type="ECO:0000313" key="8">
    <source>
        <dbReference type="Proteomes" id="UP000777482"/>
    </source>
</evidence>
<feature type="domain" description="Glycerol-3-phosphate dehydrogenase NAD-dependent C-terminal" evidence="6">
    <location>
        <begin position="232"/>
        <end position="326"/>
    </location>
</feature>
<dbReference type="EC" id="1.1.1.8" evidence="2"/>
<evidence type="ECO:0000256" key="5">
    <source>
        <dbReference type="ARBA" id="ARBA00048683"/>
    </source>
</evidence>
<dbReference type="Gene3D" id="3.40.50.300">
    <property type="entry name" value="P-loop containing nucleotide triphosphate hydrolases"/>
    <property type="match status" value="1"/>
</dbReference>
<organism evidence="7 8">
    <name type="scientific">Rhodotorula mucilaginosa</name>
    <name type="common">Yeast</name>
    <name type="synonym">Rhodotorula rubra</name>
    <dbReference type="NCBI Taxonomy" id="5537"/>
    <lineage>
        <taxon>Eukaryota</taxon>
        <taxon>Fungi</taxon>
        <taxon>Dikarya</taxon>
        <taxon>Basidiomycota</taxon>
        <taxon>Pucciniomycotina</taxon>
        <taxon>Microbotryomycetes</taxon>
        <taxon>Sporidiobolales</taxon>
        <taxon>Sporidiobolaceae</taxon>
        <taxon>Rhodotorula</taxon>
    </lineage>
</organism>
<dbReference type="Proteomes" id="UP000777482">
    <property type="component" value="Unassembled WGS sequence"/>
</dbReference>
<evidence type="ECO:0000256" key="2">
    <source>
        <dbReference type="ARBA" id="ARBA00013218"/>
    </source>
</evidence>
<dbReference type="Pfam" id="PF07479">
    <property type="entry name" value="NAD_Gly3P_dh_C"/>
    <property type="match status" value="2"/>
</dbReference>
<gene>
    <name evidence="7" type="primary">GPD1_3</name>
    <name evidence="7" type="ORF">C6P46_003713</name>
</gene>
<keyword evidence="4" id="KW-0520">NAD</keyword>
<dbReference type="FunFam" id="1.10.1040.10:FF:000004">
    <property type="entry name" value="Glycerol-3-phosphate dehydrogenase [NAD(+)]"/>
    <property type="match status" value="1"/>
</dbReference>
<comment type="caution">
    <text evidence="7">The sequence shown here is derived from an EMBL/GenBank/DDBJ whole genome shotgun (WGS) entry which is preliminary data.</text>
</comment>
<dbReference type="EMBL" id="PUHQ01000302">
    <property type="protein sequence ID" value="KAG0653169.1"/>
    <property type="molecule type" value="Genomic_DNA"/>
</dbReference>
<dbReference type="GO" id="GO:0005975">
    <property type="term" value="P:carbohydrate metabolic process"/>
    <property type="evidence" value="ECO:0007669"/>
    <property type="project" value="InterPro"/>
</dbReference>
<dbReference type="PANTHER" id="PTHR11728">
    <property type="entry name" value="GLYCEROL-3-PHOSPHATE DEHYDROGENASE"/>
    <property type="match status" value="1"/>
</dbReference>
<dbReference type="InterPro" id="IPR027417">
    <property type="entry name" value="P-loop_NTPase"/>
</dbReference>
<keyword evidence="3" id="KW-0560">Oxidoreductase</keyword>
<dbReference type="OrthoDB" id="10263760at2759"/>
<dbReference type="AlphaFoldDB" id="A0A9P6VST8"/>
<comment type="catalytic activity">
    <reaction evidence="5">
        <text>sn-glycerol 3-phosphate + NAD(+) = dihydroxyacetone phosphate + NADH + H(+)</text>
        <dbReference type="Rhea" id="RHEA:11092"/>
        <dbReference type="ChEBI" id="CHEBI:15378"/>
        <dbReference type="ChEBI" id="CHEBI:57540"/>
        <dbReference type="ChEBI" id="CHEBI:57597"/>
        <dbReference type="ChEBI" id="CHEBI:57642"/>
        <dbReference type="ChEBI" id="CHEBI:57945"/>
        <dbReference type="EC" id="1.1.1.8"/>
    </reaction>
</comment>
<dbReference type="SUPFAM" id="SSF48179">
    <property type="entry name" value="6-phosphogluconate dehydrogenase C-terminal domain-like"/>
    <property type="match status" value="2"/>
</dbReference>
<comment type="similarity">
    <text evidence="1">Belongs to the NAD-dependent glycerol-3-phosphate dehydrogenase family.</text>
</comment>
<evidence type="ECO:0000259" key="6">
    <source>
        <dbReference type="Pfam" id="PF07479"/>
    </source>
</evidence>
<sequence>TSFGGRNRKCAEAFVRSPEKSFEQLEEELLNGQRLQGVITSEEIFDFLQARNRLEGYPLFERVYHICKREMEPKAFNHSEQSRTAQFEQYSPSQSVLYGFLMVPRMLIAAIGGATGSGKTTLAKHLGRIIPSLLVFEDDFAPPEDEVPNDEDEQLHGRLLDDASSRRFSTFAGLTRCCSLLRILSSFGSRDCLPTSTCNGDTFDNLLKFTAQVGSHNSLDQTGVHSCISTSSSPETFSHHSAGVADLITTSFGGRNRKCAEAFVRSPEKSFEQLEEELLNGQRLQGVITSEEIFDFLQARNRLEGYPLFERVYHICKREMEPKALFDAL</sequence>
<dbReference type="PANTHER" id="PTHR11728:SF8">
    <property type="entry name" value="GLYCEROL-3-PHOSPHATE DEHYDROGENASE [NAD(+)]-RELATED"/>
    <property type="match status" value="1"/>
</dbReference>
<protein>
    <recommendedName>
        <fullName evidence="2">glycerol-3-phosphate dehydrogenase (NAD(+))</fullName>
        <ecNumber evidence="2">1.1.1.8</ecNumber>
    </recommendedName>
</protein>
<reference evidence="7 8" key="1">
    <citation type="submission" date="2020-11" db="EMBL/GenBank/DDBJ databases">
        <title>Kefir isolates.</title>
        <authorList>
            <person name="Marcisauskas S."/>
            <person name="Kim Y."/>
            <person name="Blasche S."/>
        </authorList>
    </citation>
    <scope>NUCLEOTIDE SEQUENCE [LARGE SCALE GENOMIC DNA]</scope>
    <source>
        <strain evidence="7 8">KR</strain>
    </source>
</reference>
<name>A0A9P6VST8_RHOMI</name>
<dbReference type="InterPro" id="IPR006109">
    <property type="entry name" value="G3P_DH_NAD-dep_C"/>
</dbReference>